<feature type="compositionally biased region" description="Polar residues" evidence="1">
    <location>
        <begin position="704"/>
        <end position="720"/>
    </location>
</feature>
<organism evidence="2 3">
    <name type="scientific">Trypanosoma theileri</name>
    <dbReference type="NCBI Taxonomy" id="67003"/>
    <lineage>
        <taxon>Eukaryota</taxon>
        <taxon>Discoba</taxon>
        <taxon>Euglenozoa</taxon>
        <taxon>Kinetoplastea</taxon>
        <taxon>Metakinetoplastina</taxon>
        <taxon>Trypanosomatida</taxon>
        <taxon>Trypanosomatidae</taxon>
        <taxon>Trypanosoma</taxon>
    </lineage>
</organism>
<feature type="region of interest" description="Disordered" evidence="1">
    <location>
        <begin position="490"/>
        <end position="726"/>
    </location>
</feature>
<proteinExistence type="predicted"/>
<evidence type="ECO:0000313" key="2">
    <source>
        <dbReference type="EMBL" id="ORC93024.1"/>
    </source>
</evidence>
<dbReference type="OrthoDB" id="243885at2759"/>
<feature type="region of interest" description="Disordered" evidence="1">
    <location>
        <begin position="782"/>
        <end position="801"/>
    </location>
</feature>
<feature type="compositionally biased region" description="Polar residues" evidence="1">
    <location>
        <begin position="491"/>
        <end position="502"/>
    </location>
</feature>
<protein>
    <submittedName>
        <fullName evidence="2">Uncharacterized protein</fullName>
    </submittedName>
</protein>
<feature type="compositionally biased region" description="Polar residues" evidence="1">
    <location>
        <begin position="1343"/>
        <end position="1355"/>
    </location>
</feature>
<sequence length="1604" mass="179812">MSHVKMTVSTTAAANSSPQCAGELKDVKEKNVKSSDQILLSCDVESPFNLKGFRARLMCCVRILPRLNDVKVALKRLITSREHRRASVQRVDGPLTLDTCRLDEEVRGCHTPNPTIWSVENSIEGGITVMDAITGSVIMKITEPKLHVFVSSLLHAPFRGFINHQLDVIPIDEPRDILSVRESSLINTDYVWVGFVDGSIRLFPADPRRIREQDRSALLAKGELADLVYELPKYHTAAVVAIKRSPCHEDNKTTDLVTTNRLSSCIHELTAATSRACSEEREHLSLVCTASEDSCVVVWDVQKIYRRMEEMRVSSHRDVSAPYGLHSPTSILRGDVVTFSVKPSSGVTGCTVRSTCTMVKVRPLFKLKGSVGGLRALAWTSTLVTTAGYEKPRDVVAMTRDPKEPSAPALLRARRAVQPSTRWERREEHRRVLRLSEREMREVEGELERLLPPLAPEPVQRRRVNLLVAGDVHGRVHLWDLDEEVARCTAGTRTGQNTPTSARSRGSSRGESITNHSVSPRRRHTRQTTNQTANVSSVADSRSGSLSFSHPNNTYGSPLPLSPGTTVEKRHKKQTKTRTEEGSMAVKTPHSTQRSVKKGGKERTRMSATVPPSPGRLSTLRNSTVKGGGTITQSAKRSKTTTGSFCTQSTQSSSLLLRTKKGSEGPISRNLSGLNDSSDHPIKQRTKSLAASPRAAPSSASKRTNTTLSTLSGFCSSRRPTLTEPKKSLYTPRKTVLQKITNTVDTTTTTATTTSTTNGYKNKTNCDNSNNNISPYCASSRRRTTTKLENGRKSTLRSKRATSSDAVAEMVEEDTWMVQWNSKKNTVAPHSVSSCRSTSGRASIYGTVNSSRSAACDTMDNEWINEHRSFNDIYSRKAKCQMDLIDGGTVTGIAVDLPSIITVTMRRLPDPPEMQYSLLEQPTEEEVRRRQLANSFYQLSDERALFFTFEKLQFYLAVEGTVMNMQCVPKANAESVNRASRIWRINEENPIPESPSFNFNVVFRRHILERHSQPIVLMYIDHSRHQLWVARNDGLLSIFSTESKTVVTRVPHPSAEKALGPPSEAEWKRLQREMALMKGRPFRLEVHKECKKYPPAHFVSFTPISILQEFNLMRTSKPRVSHSIREELDHDDDDDDHDDVENKKSLITIIDGRCSLDEYAKSREVSLAVRIEALKQYRQKAVLIRQAQRDNYYSLYNVVGNRIKSLVLQCAILDALHATRRAFGLWLHHRDYFSRQYVLRQMRKKRLRKLSQVAEVLANGHAIKMQGVYFTKWVVGIRTRKMKQKALEFSKILDKKANLKLKSKVMNLFAEHSLRRKYWLLWKAITSPPIHFTIFSPRARSTSTINGLGATQTYTPRSPRSPRRRSLSRLKGTGRDSTFCAISAIIRQIHVFRGNLIKFKWNDTSESVLDLDDFWLNTIDAAASEAETRSAYSVKTAVFKFALLPLLEGLLSTAEEVLPYISETPVTDEVRSVVVGCLLCVDCIYADPDNLVRVAVDNGGLHFTSPPPSSSVPVSTNTTIITTITTTTTTTNTATFTGITGSSSSHNRKSAVSLMSGIWAQRELELREIFEEAMDTREFQSQIEEITAQRSVIEEFLRQCCSAT</sequence>
<dbReference type="VEuPathDB" id="TriTrypDB:TM35_000023500"/>
<dbReference type="RefSeq" id="XP_028887090.1">
    <property type="nucleotide sequence ID" value="XM_029021668.1"/>
</dbReference>
<reference evidence="2 3" key="1">
    <citation type="submission" date="2017-03" db="EMBL/GenBank/DDBJ databases">
        <title>An alternative strategy for trypanosome survival in the mammalian bloodstream revealed through genome and transcriptome analysis of the ubiquitous bovine parasite Trypanosoma (Megatrypanum) theileri.</title>
        <authorList>
            <person name="Kelly S."/>
            <person name="Ivens A."/>
            <person name="Mott A."/>
            <person name="O'Neill E."/>
            <person name="Emms D."/>
            <person name="Macleod O."/>
            <person name="Voorheis P."/>
            <person name="Matthews J."/>
            <person name="Matthews K."/>
            <person name="Carrington M."/>
        </authorList>
    </citation>
    <scope>NUCLEOTIDE SEQUENCE [LARGE SCALE GENOMIC DNA]</scope>
    <source>
        <strain evidence="2">Edinburgh</strain>
    </source>
</reference>
<evidence type="ECO:0000313" key="3">
    <source>
        <dbReference type="Proteomes" id="UP000192257"/>
    </source>
</evidence>
<accession>A0A1X0P7X2</accession>
<feature type="compositionally biased region" description="Polar residues" evidence="1">
    <location>
        <begin position="533"/>
        <end position="556"/>
    </location>
</feature>
<dbReference type="InterPro" id="IPR036322">
    <property type="entry name" value="WD40_repeat_dom_sf"/>
</dbReference>
<comment type="caution">
    <text evidence="2">The sequence shown here is derived from an EMBL/GenBank/DDBJ whole genome shotgun (WGS) entry which is preliminary data.</text>
</comment>
<feature type="compositionally biased region" description="Low complexity" evidence="1">
    <location>
        <begin position="687"/>
        <end position="703"/>
    </location>
</feature>
<dbReference type="SUPFAM" id="SSF50978">
    <property type="entry name" value="WD40 repeat-like"/>
    <property type="match status" value="1"/>
</dbReference>
<dbReference type="Proteomes" id="UP000192257">
    <property type="component" value="Unassembled WGS sequence"/>
</dbReference>
<feature type="region of interest" description="Disordered" evidence="1">
    <location>
        <begin position="1343"/>
        <end position="1371"/>
    </location>
</feature>
<feature type="compositionally biased region" description="Low complexity" evidence="1">
    <location>
        <begin position="640"/>
        <end position="654"/>
    </location>
</feature>
<dbReference type="GeneID" id="39981448"/>
<gene>
    <name evidence="2" type="ORF">TM35_000023500</name>
</gene>
<name>A0A1X0P7X2_9TRYP</name>
<evidence type="ECO:0000256" key="1">
    <source>
        <dbReference type="SAM" id="MobiDB-lite"/>
    </source>
</evidence>
<keyword evidence="3" id="KW-1185">Reference proteome</keyword>
<feature type="compositionally biased region" description="Polar residues" evidence="1">
    <location>
        <begin position="619"/>
        <end position="635"/>
    </location>
</feature>
<dbReference type="EMBL" id="NBCO01000002">
    <property type="protein sequence ID" value="ORC93024.1"/>
    <property type="molecule type" value="Genomic_DNA"/>
</dbReference>